<dbReference type="RefSeq" id="WP_235227231.1">
    <property type="nucleotide sequence ID" value="NZ_JAKGAQ010000006.1"/>
</dbReference>
<dbReference type="EMBL" id="JAKGAQ010000006">
    <property type="protein sequence ID" value="MCF2872899.1"/>
    <property type="molecule type" value="Genomic_DNA"/>
</dbReference>
<protein>
    <submittedName>
        <fullName evidence="2">Nucleotide-binding protein</fullName>
    </submittedName>
</protein>
<gene>
    <name evidence="2" type="ORF">L0664_17670</name>
</gene>
<dbReference type="InterPro" id="IPR019302">
    <property type="entry name" value="CAP12/PCTIR_TIR_dom"/>
</dbReference>
<proteinExistence type="predicted"/>
<feature type="domain" description="CD-NTase-associated protein 12/Pycsar effector protein TIR" evidence="1">
    <location>
        <begin position="257"/>
        <end position="373"/>
    </location>
</feature>
<organism evidence="2 3">
    <name type="scientific">Octadecabacter dasysiphoniae</name>
    <dbReference type="NCBI Taxonomy" id="2909341"/>
    <lineage>
        <taxon>Bacteria</taxon>
        <taxon>Pseudomonadati</taxon>
        <taxon>Pseudomonadota</taxon>
        <taxon>Alphaproteobacteria</taxon>
        <taxon>Rhodobacterales</taxon>
        <taxon>Roseobacteraceae</taxon>
        <taxon>Octadecabacter</taxon>
    </lineage>
</organism>
<comment type="caution">
    <text evidence="2">The sequence shown here is derived from an EMBL/GenBank/DDBJ whole genome shotgun (WGS) entry which is preliminary data.</text>
</comment>
<dbReference type="Proteomes" id="UP001200557">
    <property type="component" value="Unassembled WGS sequence"/>
</dbReference>
<reference evidence="2 3" key="1">
    <citation type="submission" date="2022-01" db="EMBL/GenBank/DDBJ databases">
        <title>Octadecabacter sp. nov., isolated from a marine alga.</title>
        <authorList>
            <person name="Jin M.S."/>
            <person name="Kim H.M."/>
            <person name="Han D.M."/>
            <person name="Jung J.J."/>
            <person name="Jeon C.O."/>
        </authorList>
    </citation>
    <scope>NUCLEOTIDE SEQUENCE [LARGE SCALE GENOMIC DNA]</scope>
    <source>
        <strain evidence="2 3">G9-8</strain>
    </source>
</reference>
<dbReference type="Pfam" id="PF10137">
    <property type="entry name" value="CAP12-PCTIR_TIR"/>
    <property type="match status" value="1"/>
</dbReference>
<keyword evidence="3" id="KW-1185">Reference proteome</keyword>
<name>A0ABS9D0A3_9RHOB</name>
<accession>A0ABS9D0A3</accession>
<evidence type="ECO:0000313" key="3">
    <source>
        <dbReference type="Proteomes" id="UP001200557"/>
    </source>
</evidence>
<evidence type="ECO:0000259" key="1">
    <source>
        <dbReference type="Pfam" id="PF10137"/>
    </source>
</evidence>
<evidence type="ECO:0000313" key="2">
    <source>
        <dbReference type="EMBL" id="MCF2872899.1"/>
    </source>
</evidence>
<sequence length="400" mass="44139">MQGLDKLLKELDQAQKALARLDGTLTTVEFDPNQPGSIQAAITKVEGAVDASVAAYSRNPMVNELTNSVKGTLREQIEQRAAKARTMAADRREENEQMDGTIFRKIENTIDDLKWADMNTFDRHIKKLSSLLKSDEVTELSDELVGLVDLDAWLAAGEATQGGMVGSAELDWPVDPREELGMTIALAHWFADKPDRAMNFAHTFYNSGGRKITPELQGMVAQIFVPFGRDFIDHVKQKTGVVELTTIPERRASTARKVFIVHGHSEAAKEKMARFLSRLDFEPIILHEQASGNRTVIEKIEANSDVGFAVVLLTPDDMGGPLDGDTQPRARQNVILELGYFVGKLGRSRVAVFKQGDVEVPSDFGGVVYIQLDGAGAWQPALGKELKEAGFEVDWNEIMT</sequence>